<proteinExistence type="predicted"/>
<dbReference type="PANTHER" id="PTHR35340">
    <property type="entry name" value="PQQ ENZYME REPEAT PROTEIN-RELATED"/>
    <property type="match status" value="1"/>
</dbReference>
<accession>A0A9P4J0N4</accession>
<keyword evidence="2" id="KW-1185">Reference proteome</keyword>
<protein>
    <recommendedName>
        <fullName evidence="3">ASST-domain-containing protein</fullName>
    </recommendedName>
</protein>
<name>A0A9P4J0N4_9PEZI</name>
<dbReference type="Proteomes" id="UP000799439">
    <property type="component" value="Unassembled WGS sequence"/>
</dbReference>
<dbReference type="InterPro" id="IPR053143">
    <property type="entry name" value="Arylsulfate_ST"/>
</dbReference>
<reference evidence="1" key="1">
    <citation type="journal article" date="2020" name="Stud. Mycol.">
        <title>101 Dothideomycetes genomes: a test case for predicting lifestyles and emergence of pathogens.</title>
        <authorList>
            <person name="Haridas S."/>
            <person name="Albert R."/>
            <person name="Binder M."/>
            <person name="Bloem J."/>
            <person name="Labutti K."/>
            <person name="Salamov A."/>
            <person name="Andreopoulos B."/>
            <person name="Baker S."/>
            <person name="Barry K."/>
            <person name="Bills G."/>
            <person name="Bluhm B."/>
            <person name="Cannon C."/>
            <person name="Castanera R."/>
            <person name="Culley D."/>
            <person name="Daum C."/>
            <person name="Ezra D."/>
            <person name="Gonzalez J."/>
            <person name="Henrissat B."/>
            <person name="Kuo A."/>
            <person name="Liang C."/>
            <person name="Lipzen A."/>
            <person name="Lutzoni F."/>
            <person name="Magnuson J."/>
            <person name="Mondo S."/>
            <person name="Nolan M."/>
            <person name="Ohm R."/>
            <person name="Pangilinan J."/>
            <person name="Park H.-J."/>
            <person name="Ramirez L."/>
            <person name="Alfaro M."/>
            <person name="Sun H."/>
            <person name="Tritt A."/>
            <person name="Yoshinaga Y."/>
            <person name="Zwiers L.-H."/>
            <person name="Turgeon B."/>
            <person name="Goodwin S."/>
            <person name="Spatafora J."/>
            <person name="Crous P."/>
            <person name="Grigoriev I."/>
        </authorList>
    </citation>
    <scope>NUCLEOTIDE SEQUENCE</scope>
    <source>
        <strain evidence="1">CBS 260.36</strain>
    </source>
</reference>
<feature type="non-terminal residue" evidence="1">
    <location>
        <position position="444"/>
    </location>
</feature>
<evidence type="ECO:0000313" key="1">
    <source>
        <dbReference type="EMBL" id="KAF2150228.1"/>
    </source>
</evidence>
<evidence type="ECO:0000313" key="2">
    <source>
        <dbReference type="Proteomes" id="UP000799439"/>
    </source>
</evidence>
<dbReference type="AlphaFoldDB" id="A0A9P4J0N4"/>
<dbReference type="EMBL" id="ML996090">
    <property type="protein sequence ID" value="KAF2150228.1"/>
    <property type="molecule type" value="Genomic_DNA"/>
</dbReference>
<dbReference type="SUPFAM" id="SSF50998">
    <property type="entry name" value="Quinoprotein alcohol dehydrogenase-like"/>
    <property type="match status" value="1"/>
</dbReference>
<dbReference type="OrthoDB" id="5427350at2759"/>
<comment type="caution">
    <text evidence="1">The sequence shown here is derived from an EMBL/GenBank/DDBJ whole genome shotgun (WGS) entry which is preliminary data.</text>
</comment>
<dbReference type="PANTHER" id="PTHR35340:SF5">
    <property type="entry name" value="ASST-DOMAIN-CONTAINING PROTEIN"/>
    <property type="match status" value="1"/>
</dbReference>
<dbReference type="InterPro" id="IPR011047">
    <property type="entry name" value="Quinoprotein_ADH-like_sf"/>
</dbReference>
<sequence length="444" mass="49427">MLIDANTFSTVWSGPSLGKQTYGPTVQSCNGSDYLTWWAGEPYFSCFGRGSYLVANNKYEIMYNITTAAPLQGADIHDMFITPQCTALVIAYVFERRDIPGAANTRIAESHFQEIDLATGKLLFHWQASKHMDIAHEVPFSLSPWQGTKKPSFLDWFHINSVAKDHLGNYLVSARHTCTIYYLSGVDGRVLWRLGGKNNDFKDLSGGQATDFCAQHHARWVDKDLTRISLFDNSHSEKNYLTDDKRRTSRGIVLRIDQAKREVVLERSHNATHAIKSNRKGSMQVLLDSPEAETAMVGYGMDPAWTEFAADGTTLLDVAFGPTGQDRSTADNYRALKVNWTGLPYWAPKIAPGPKAHYAGHSIINDTVYFSWNGATEVKEWIVLGSNNTMNLTIAEHFLGIVPKTGFEDNFFVEGTKYVTVLAIDGADGVLGATEILQMDGFIL</sequence>
<organism evidence="1 2">
    <name type="scientific">Myriangium duriaei CBS 260.36</name>
    <dbReference type="NCBI Taxonomy" id="1168546"/>
    <lineage>
        <taxon>Eukaryota</taxon>
        <taxon>Fungi</taxon>
        <taxon>Dikarya</taxon>
        <taxon>Ascomycota</taxon>
        <taxon>Pezizomycotina</taxon>
        <taxon>Dothideomycetes</taxon>
        <taxon>Dothideomycetidae</taxon>
        <taxon>Myriangiales</taxon>
        <taxon>Myriangiaceae</taxon>
        <taxon>Myriangium</taxon>
    </lineage>
</organism>
<dbReference type="InterPro" id="IPR039535">
    <property type="entry name" value="ASST-like"/>
</dbReference>
<gene>
    <name evidence="1" type="ORF">K461DRAFT_245625</name>
</gene>
<dbReference type="Pfam" id="PF14269">
    <property type="entry name" value="Arylsulfotran_2"/>
    <property type="match status" value="1"/>
</dbReference>
<evidence type="ECO:0008006" key="3">
    <source>
        <dbReference type="Google" id="ProtNLM"/>
    </source>
</evidence>